<evidence type="ECO:0000313" key="2">
    <source>
        <dbReference type="Proteomes" id="UP000265566"/>
    </source>
</evidence>
<comment type="caution">
    <text evidence="1">The sequence shown here is derived from an EMBL/GenBank/DDBJ whole genome shotgun (WGS) entry which is preliminary data.</text>
</comment>
<protein>
    <submittedName>
        <fullName evidence="1">Uncharacterized protein</fullName>
    </submittedName>
</protein>
<organism evidence="1 2">
    <name type="scientific">Medicago truncatula</name>
    <name type="common">Barrel medic</name>
    <name type="synonym">Medicago tribuloides</name>
    <dbReference type="NCBI Taxonomy" id="3880"/>
    <lineage>
        <taxon>Eukaryota</taxon>
        <taxon>Viridiplantae</taxon>
        <taxon>Streptophyta</taxon>
        <taxon>Embryophyta</taxon>
        <taxon>Tracheophyta</taxon>
        <taxon>Spermatophyta</taxon>
        <taxon>Magnoliopsida</taxon>
        <taxon>eudicotyledons</taxon>
        <taxon>Gunneridae</taxon>
        <taxon>Pentapetalae</taxon>
        <taxon>rosids</taxon>
        <taxon>fabids</taxon>
        <taxon>Fabales</taxon>
        <taxon>Fabaceae</taxon>
        <taxon>Papilionoideae</taxon>
        <taxon>50 kb inversion clade</taxon>
        <taxon>NPAAA clade</taxon>
        <taxon>Hologalegina</taxon>
        <taxon>IRL clade</taxon>
        <taxon>Trifolieae</taxon>
        <taxon>Medicago</taxon>
    </lineage>
</organism>
<dbReference type="Proteomes" id="UP000265566">
    <property type="component" value="Chromosome 1"/>
</dbReference>
<reference evidence="2" key="1">
    <citation type="journal article" date="2018" name="Nat. Plants">
        <title>Whole-genome landscape of Medicago truncatula symbiotic genes.</title>
        <authorList>
            <person name="Pecrix Y."/>
            <person name="Staton S.E."/>
            <person name="Sallet E."/>
            <person name="Lelandais-Briere C."/>
            <person name="Moreau S."/>
            <person name="Carrere S."/>
            <person name="Blein T."/>
            <person name="Jardinaud M.F."/>
            <person name="Latrasse D."/>
            <person name="Zouine M."/>
            <person name="Zahm M."/>
            <person name="Kreplak J."/>
            <person name="Mayjonade B."/>
            <person name="Satge C."/>
            <person name="Perez M."/>
            <person name="Cauet S."/>
            <person name="Marande W."/>
            <person name="Chantry-Darmon C."/>
            <person name="Lopez-Roques C."/>
            <person name="Bouchez O."/>
            <person name="Berard A."/>
            <person name="Debelle F."/>
            <person name="Munos S."/>
            <person name="Bendahmane A."/>
            <person name="Berges H."/>
            <person name="Niebel A."/>
            <person name="Buitink J."/>
            <person name="Frugier F."/>
            <person name="Benhamed M."/>
            <person name="Crespi M."/>
            <person name="Gouzy J."/>
            <person name="Gamas P."/>
        </authorList>
    </citation>
    <scope>NUCLEOTIDE SEQUENCE [LARGE SCALE GENOMIC DNA]</scope>
    <source>
        <strain evidence="2">cv. Jemalong A17</strain>
    </source>
</reference>
<evidence type="ECO:0000313" key="1">
    <source>
        <dbReference type="EMBL" id="RHN80051.1"/>
    </source>
</evidence>
<dbReference type="EMBL" id="PSQE01000001">
    <property type="protein sequence ID" value="RHN80051.1"/>
    <property type="molecule type" value="Genomic_DNA"/>
</dbReference>
<sequence length="69" mass="7379">MENGRRFRTVLGCGVAAPSITFATSVNLPPQSPGHFQVSVQVHCVEVPLVFQCLSLSASAGEDPFLQSY</sequence>
<dbReference type="Gramene" id="rna3927">
    <property type="protein sequence ID" value="RHN80051.1"/>
    <property type="gene ID" value="gene3927"/>
</dbReference>
<dbReference type="AlphaFoldDB" id="A0A396JTF7"/>
<name>A0A396JTF7_MEDTR</name>
<proteinExistence type="predicted"/>
<gene>
    <name evidence="1" type="ORF">MtrunA17_Chr1g0184051</name>
</gene>
<accession>A0A396JTF7</accession>